<comment type="similarity">
    <text evidence="2">Belongs to the major facilitator superfamily. Organophosphate:Pi antiporter (OPA) (TC 2.A.1.4) family.</text>
</comment>
<sequence>MVKPQRLGFGNGGSLFREMRGNAQKKGCSLHGRQGVPSNALANNADYTALKYDDYDDDDEEDEFCSIEDYMRFRDGAEEKVTNRMKGLFALTYVAYIAIYFARKPMSVVKPVLAQEGFSQHSLAMVDTSMLACYALGQFMIGHFAQHLTMRQMLCSAFLLCGVSTMGLSMSNSAGAFSVLAGAGGFFAACVNPLLVIFISDTFPVSMRATVVGLWQTSQQAGGILANNVAALVLAWRGWRHVFLMCGLVVMAFAAPLGLILPAKDISQEEKKVENTQTGQQQQQQQQQGGMQQQKAERPVTFSEVVRLPGVLSLCTSYMLIKMARYCLMFWLPTYFVSRIGMPAAKAGAMASFFDAGGVLGGVAAGLLTDKLVKGRMMLTTLPYSVLGCLSCLAWSFCVGRGDLVNVVCMVVVGFLVAGPDGILGGAASKNLCEYLNKPPSYAPAISGLVNGVASLGVIAMSACTSNLLDRFGWAGLFMALGVMMGGAAVLSLPAVVVERKYFRVKAAQCS</sequence>
<keyword evidence="6 9" id="KW-1133">Transmembrane helix</keyword>
<feature type="transmembrane region" description="Helical" evidence="9">
    <location>
        <begin position="242"/>
        <end position="262"/>
    </location>
</feature>
<dbReference type="GO" id="GO:0016020">
    <property type="term" value="C:membrane"/>
    <property type="evidence" value="ECO:0007669"/>
    <property type="project" value="UniProtKB-SubCell"/>
</dbReference>
<dbReference type="PANTHER" id="PTHR43184">
    <property type="entry name" value="MAJOR FACILITATOR SUPERFAMILY TRANSPORTER 16, ISOFORM B"/>
    <property type="match status" value="1"/>
</dbReference>
<accession>A0A7S2GIU0</accession>
<feature type="transmembrane region" description="Helical" evidence="9">
    <location>
        <begin position="123"/>
        <end position="141"/>
    </location>
</feature>
<feature type="transmembrane region" description="Helical" evidence="9">
    <location>
        <begin position="381"/>
        <end position="398"/>
    </location>
</feature>
<gene>
    <name evidence="11" type="ORF">DSPE1174_LOCUS22789</name>
</gene>
<evidence type="ECO:0000256" key="2">
    <source>
        <dbReference type="ARBA" id="ARBA00009598"/>
    </source>
</evidence>
<evidence type="ECO:0000256" key="3">
    <source>
        <dbReference type="ARBA" id="ARBA00022448"/>
    </source>
</evidence>
<dbReference type="InterPro" id="IPR020846">
    <property type="entry name" value="MFS_dom"/>
</dbReference>
<evidence type="ECO:0000256" key="4">
    <source>
        <dbReference type="ARBA" id="ARBA00022597"/>
    </source>
</evidence>
<keyword evidence="4" id="KW-0762">Sugar transport</keyword>
<evidence type="ECO:0000256" key="9">
    <source>
        <dbReference type="SAM" id="Phobius"/>
    </source>
</evidence>
<dbReference type="Pfam" id="PF07690">
    <property type="entry name" value="MFS_1"/>
    <property type="match status" value="1"/>
</dbReference>
<dbReference type="InterPro" id="IPR000849">
    <property type="entry name" value="Sugar_P_transporter"/>
</dbReference>
<feature type="transmembrane region" description="Helical" evidence="9">
    <location>
        <begin position="176"/>
        <end position="199"/>
    </location>
</feature>
<feature type="transmembrane region" description="Helical" evidence="9">
    <location>
        <begin position="348"/>
        <end position="369"/>
    </location>
</feature>
<evidence type="ECO:0000313" key="11">
    <source>
        <dbReference type="EMBL" id="CAD9455771.1"/>
    </source>
</evidence>
<proteinExistence type="inferred from homology"/>
<dbReference type="PANTHER" id="PTHR43184:SF12">
    <property type="entry name" value="SUGAR PHOSPHATE EXCHANGER 3"/>
    <property type="match status" value="1"/>
</dbReference>
<dbReference type="AlphaFoldDB" id="A0A7S2GIU0"/>
<keyword evidence="7 9" id="KW-0472">Membrane</keyword>
<dbReference type="Gene3D" id="1.20.1250.20">
    <property type="entry name" value="MFS general substrate transporter like domains"/>
    <property type="match status" value="2"/>
</dbReference>
<feature type="domain" description="Major facilitator superfamily (MFS) profile" evidence="10">
    <location>
        <begin position="88"/>
        <end position="500"/>
    </location>
</feature>
<dbReference type="SUPFAM" id="SSF103473">
    <property type="entry name" value="MFS general substrate transporter"/>
    <property type="match status" value="1"/>
</dbReference>
<dbReference type="InterPro" id="IPR036259">
    <property type="entry name" value="MFS_trans_sf"/>
</dbReference>
<keyword evidence="5 9" id="KW-0812">Transmembrane</keyword>
<evidence type="ECO:0000256" key="5">
    <source>
        <dbReference type="ARBA" id="ARBA00022692"/>
    </source>
</evidence>
<feature type="region of interest" description="Disordered" evidence="8">
    <location>
        <begin position="271"/>
        <end position="293"/>
    </location>
</feature>
<evidence type="ECO:0000256" key="8">
    <source>
        <dbReference type="SAM" id="MobiDB-lite"/>
    </source>
</evidence>
<feature type="compositionally biased region" description="Low complexity" evidence="8">
    <location>
        <begin position="276"/>
        <end position="293"/>
    </location>
</feature>
<feature type="transmembrane region" description="Helical" evidence="9">
    <location>
        <begin position="445"/>
        <end position="468"/>
    </location>
</feature>
<dbReference type="InterPro" id="IPR011701">
    <property type="entry name" value="MFS"/>
</dbReference>
<name>A0A7S2GIU0_9STRA</name>
<dbReference type="GO" id="GO:0022857">
    <property type="term" value="F:transmembrane transporter activity"/>
    <property type="evidence" value="ECO:0007669"/>
    <property type="project" value="InterPro"/>
</dbReference>
<comment type="subcellular location">
    <subcellularLocation>
        <location evidence="1">Membrane</location>
        <topology evidence="1">Multi-pass membrane protein</topology>
    </subcellularLocation>
</comment>
<evidence type="ECO:0000256" key="7">
    <source>
        <dbReference type="ARBA" id="ARBA00023136"/>
    </source>
</evidence>
<feature type="transmembrane region" description="Helical" evidence="9">
    <location>
        <begin position="474"/>
        <end position="498"/>
    </location>
</feature>
<evidence type="ECO:0000256" key="1">
    <source>
        <dbReference type="ARBA" id="ARBA00004141"/>
    </source>
</evidence>
<feature type="transmembrane region" description="Helical" evidence="9">
    <location>
        <begin position="87"/>
        <end position="103"/>
    </location>
</feature>
<dbReference type="EMBL" id="HBGS01044213">
    <property type="protein sequence ID" value="CAD9455771.1"/>
    <property type="molecule type" value="Transcribed_RNA"/>
</dbReference>
<keyword evidence="3" id="KW-0813">Transport</keyword>
<evidence type="ECO:0000256" key="6">
    <source>
        <dbReference type="ARBA" id="ARBA00022989"/>
    </source>
</evidence>
<dbReference type="PROSITE" id="PS50850">
    <property type="entry name" value="MFS"/>
    <property type="match status" value="1"/>
</dbReference>
<evidence type="ECO:0000259" key="10">
    <source>
        <dbReference type="PROSITE" id="PS50850"/>
    </source>
</evidence>
<protein>
    <recommendedName>
        <fullName evidence="10">Major facilitator superfamily (MFS) profile domain-containing protein</fullName>
    </recommendedName>
</protein>
<feature type="transmembrane region" description="Helical" evidence="9">
    <location>
        <begin position="404"/>
        <end position="424"/>
    </location>
</feature>
<reference evidence="11" key="1">
    <citation type="submission" date="2021-01" db="EMBL/GenBank/DDBJ databases">
        <authorList>
            <person name="Corre E."/>
            <person name="Pelletier E."/>
            <person name="Niang G."/>
            <person name="Scheremetjew M."/>
            <person name="Finn R."/>
            <person name="Kale V."/>
            <person name="Holt S."/>
            <person name="Cochrane G."/>
            <person name="Meng A."/>
            <person name="Brown T."/>
            <person name="Cohen L."/>
        </authorList>
    </citation>
    <scope>NUCLEOTIDE SEQUENCE</scope>
    <source>
        <strain evidence="11">CCMP1381</strain>
    </source>
</reference>
<organism evidence="11">
    <name type="scientific">Octactis speculum</name>
    <dbReference type="NCBI Taxonomy" id="3111310"/>
    <lineage>
        <taxon>Eukaryota</taxon>
        <taxon>Sar</taxon>
        <taxon>Stramenopiles</taxon>
        <taxon>Ochrophyta</taxon>
        <taxon>Dictyochophyceae</taxon>
        <taxon>Dictyochales</taxon>
        <taxon>Dictyochaceae</taxon>
        <taxon>Octactis</taxon>
    </lineage>
</organism>
<dbReference type="PIRSF" id="PIRSF002808">
    <property type="entry name" value="Hexose_phosphate_transp"/>
    <property type="match status" value="1"/>
</dbReference>